<protein>
    <recommendedName>
        <fullName evidence="2">DUF4140 domain-containing protein</fullName>
    </recommendedName>
</protein>
<evidence type="ECO:0000313" key="3">
    <source>
        <dbReference type="EMBL" id="KAL0058584.1"/>
    </source>
</evidence>
<comment type="caution">
    <text evidence="3">The sequence shown here is derived from an EMBL/GenBank/DDBJ whole genome shotgun (WGS) entry which is preliminary data.</text>
</comment>
<gene>
    <name evidence="3" type="ORF">AAF712_014730</name>
</gene>
<organism evidence="3 4">
    <name type="scientific">Marasmius tenuissimus</name>
    <dbReference type="NCBI Taxonomy" id="585030"/>
    <lineage>
        <taxon>Eukaryota</taxon>
        <taxon>Fungi</taxon>
        <taxon>Dikarya</taxon>
        <taxon>Basidiomycota</taxon>
        <taxon>Agaricomycotina</taxon>
        <taxon>Agaricomycetes</taxon>
        <taxon>Agaricomycetidae</taxon>
        <taxon>Agaricales</taxon>
        <taxon>Marasmiineae</taxon>
        <taxon>Marasmiaceae</taxon>
        <taxon>Marasmius</taxon>
    </lineage>
</organism>
<dbReference type="PANTHER" id="PTHR31005:SF8">
    <property type="entry name" value="DUF4139 DOMAIN-CONTAINING PROTEIN"/>
    <property type="match status" value="1"/>
</dbReference>
<evidence type="ECO:0000313" key="4">
    <source>
        <dbReference type="Proteomes" id="UP001437256"/>
    </source>
</evidence>
<evidence type="ECO:0000259" key="2">
    <source>
        <dbReference type="Pfam" id="PF13600"/>
    </source>
</evidence>
<accession>A0ABR2ZC65</accession>
<keyword evidence="1" id="KW-0175">Coiled coil</keyword>
<feature type="domain" description="DUF4140" evidence="2">
    <location>
        <begin position="26"/>
        <end position="122"/>
    </location>
</feature>
<dbReference type="Pfam" id="PF13600">
    <property type="entry name" value="DUF4140"/>
    <property type="match status" value="1"/>
</dbReference>
<dbReference type="InterPro" id="IPR025554">
    <property type="entry name" value="DUF4140"/>
</dbReference>
<dbReference type="EMBL" id="JBBXMP010000296">
    <property type="protein sequence ID" value="KAL0058584.1"/>
    <property type="molecule type" value="Genomic_DNA"/>
</dbReference>
<evidence type="ECO:0000256" key="1">
    <source>
        <dbReference type="SAM" id="Coils"/>
    </source>
</evidence>
<proteinExistence type="predicted"/>
<sequence>MVPSRTRVGIRGEEQIIVCRFTLVSVSVLHHRAELVRSYKFGIKKGQNQVHVQWLPWVMDTDSFRVEGKGKAAILDVTLLENPAESQASSPELETLQAKKIHIEKALGRCKDAIESLKAYLRSLNTQHTNVIDLASVLSNYETAASRQDGRLVELEEQLKNIDKEIVAEKKRLSPRDAAERGRHAHIGFVADDDTEVELILKYAVRSANWTASYDVRVDTAAPTVAHSTSSLPTQYSCLCFGLKAPPLDM</sequence>
<keyword evidence="4" id="KW-1185">Reference proteome</keyword>
<reference evidence="3 4" key="1">
    <citation type="submission" date="2024-05" db="EMBL/GenBank/DDBJ databases">
        <title>A draft genome resource for the thread blight pathogen Marasmius tenuissimus strain MS-2.</title>
        <authorList>
            <person name="Yulfo-Soto G.E."/>
            <person name="Baruah I.K."/>
            <person name="Amoako-Attah I."/>
            <person name="Bukari Y."/>
            <person name="Meinhardt L.W."/>
            <person name="Bailey B.A."/>
            <person name="Cohen S.P."/>
        </authorList>
    </citation>
    <scope>NUCLEOTIDE SEQUENCE [LARGE SCALE GENOMIC DNA]</scope>
    <source>
        <strain evidence="3 4">MS-2</strain>
    </source>
</reference>
<dbReference type="InterPro" id="IPR011935">
    <property type="entry name" value="CHP02231"/>
</dbReference>
<dbReference type="PANTHER" id="PTHR31005">
    <property type="entry name" value="DUF4139 DOMAIN-CONTAINING PROTEIN"/>
    <property type="match status" value="1"/>
</dbReference>
<name>A0ABR2ZC65_9AGAR</name>
<feature type="coiled-coil region" evidence="1">
    <location>
        <begin position="138"/>
        <end position="172"/>
    </location>
</feature>
<dbReference type="Proteomes" id="UP001437256">
    <property type="component" value="Unassembled WGS sequence"/>
</dbReference>